<feature type="region of interest" description="Disordered" evidence="3">
    <location>
        <begin position="528"/>
        <end position="552"/>
    </location>
</feature>
<dbReference type="SMART" id="SM00560">
    <property type="entry name" value="LamGL"/>
    <property type="match status" value="1"/>
</dbReference>
<dbReference type="KEGG" id="pbp:STSP1_01110"/>
<keyword evidence="1" id="KW-0732">Signal</keyword>
<evidence type="ECO:0000256" key="1">
    <source>
        <dbReference type="ARBA" id="ARBA00022729"/>
    </source>
</evidence>
<evidence type="ECO:0000313" key="6">
    <source>
        <dbReference type="Proteomes" id="UP000193334"/>
    </source>
</evidence>
<evidence type="ECO:0000259" key="4">
    <source>
        <dbReference type="SMART" id="SM00560"/>
    </source>
</evidence>
<dbReference type="EMBL" id="CP021023">
    <property type="protein sequence ID" value="ARN56720.1"/>
    <property type="molecule type" value="Genomic_DNA"/>
</dbReference>
<accession>A0A1W6LLP6</accession>
<evidence type="ECO:0000313" key="5">
    <source>
        <dbReference type="EMBL" id="ARN56720.1"/>
    </source>
</evidence>
<dbReference type="InterPro" id="IPR006558">
    <property type="entry name" value="LamG-like"/>
</dbReference>
<keyword evidence="6" id="KW-1185">Reference proteome</keyword>
<dbReference type="STRING" id="1941349.STSP1_01110"/>
<proteinExistence type="predicted"/>
<organism evidence="5 6">
    <name type="scientific">Sedimentisphaera salicampi</name>
    <dbReference type="NCBI Taxonomy" id="1941349"/>
    <lineage>
        <taxon>Bacteria</taxon>
        <taxon>Pseudomonadati</taxon>
        <taxon>Planctomycetota</taxon>
        <taxon>Phycisphaerae</taxon>
        <taxon>Sedimentisphaerales</taxon>
        <taxon>Sedimentisphaeraceae</taxon>
        <taxon>Sedimentisphaera</taxon>
    </lineage>
</organism>
<name>A0A1W6LLP6_9BACT</name>
<dbReference type="RefSeq" id="WP_085755409.1">
    <property type="nucleotide sequence ID" value="NZ_CP021023.1"/>
</dbReference>
<sequence>MYRFLILILFQILPLTLPCEGGAAPRLWYKFESSSGYVKDACTGRQEPIEGYYRYEEGVYGKAIVFDGQTTKILCEAKYAPKLADAFTIDAWIAPQTYSWNWAGIVSQKPAPASDSNDEGCQSRLFLGINHEGRIGFRLNLGGEEQSCATKQPVDLLKWVHIAAVYSPQSGMKLYIDGKLAAENAADGRLSAGGGDLLVGQNHCRMSPVQSEREASDRLKSRMVFDGLLDEVRIFDYDLTEAQIKAYYSRSKPDVKQPLQYRQMPSGANSGNNKFGAFYTTLSYSPEWDAHWPIGPYADIVVAFDKHPAEMLFWHGTGYGAVWSSENGRLMADQSLERVGGDKSPWGCSEHMSDKQCRYSHVRLIANSDARAVVHWRYAISDIKYNIFGMEDNDQSFGEWADEYYYIYPDAAATRHQKLWTDHLRHEWQETIALNQPGTAPEDNIELDAMVFANLKGESCVYSWRKRPDRKVSKPEDSVIQLVNLKSCYKPFIIFPPENNLKLFSPDAIVEGQHFPWWNHWPAAQIPNDGRRTQIPDRPSHSSLSQSLEDSDAIKQTSENTFEAVTLTGMTNQGVEGLVPLAKSWNNPPVIGQLSDGFKNEGYSRKQRAYIIQSLKESQTSTLEFTLAANKDRPVFNPAFLIRGWGAEEAVVHCNGKKLGSSVLRTGFEPHPGRTDLVVWVEKEFRSSVQFEIEPAKNEAPGSCPKRKNFGAFYTKIDSGQNEMSWPVSGEPDVEILFDNSASRFIFCRENSFVPAFSVKEGLWYINAFMQEGLNQKPAESFYSPLLDKRCLYSRARVIEDSDARVAVHVRHAPVDEDSLLTEANPLTGWSDWVDEYYTFYPDSIGARKVVFHCRSSLSGRRVYQAGILQNLPQKDESDFQDGSFMLANLKGQSAQFKWAAGQKDFESIPERAFLQAFNVNNEASPFIIADPEKGEFAFHHPPEQPGFEDGAFSSLIWQPHEIREGSNTWSNTWSMLFGAANCSSDELARLGRSWLNAPKLEIVSTGRAHQNEGYDPSQRAYIIDCRSDKPESDFCCKLLGSKESPIFNPALVLKNWGTDNAQLWLDNQKMEEGKDYRLGHQRNKEGNNLTVWLDIASFKEIEIKLKRL</sequence>
<keyword evidence="2" id="KW-1015">Disulfide bond</keyword>
<dbReference type="InterPro" id="IPR013320">
    <property type="entry name" value="ConA-like_dom_sf"/>
</dbReference>
<dbReference type="Gene3D" id="2.60.120.200">
    <property type="match status" value="1"/>
</dbReference>
<evidence type="ECO:0000256" key="3">
    <source>
        <dbReference type="SAM" id="MobiDB-lite"/>
    </source>
</evidence>
<dbReference type="Proteomes" id="UP000193334">
    <property type="component" value="Chromosome"/>
</dbReference>
<dbReference type="Pfam" id="PF13385">
    <property type="entry name" value="Laminin_G_3"/>
    <property type="match status" value="1"/>
</dbReference>
<protein>
    <recommendedName>
        <fullName evidence="4">LamG-like jellyroll fold domain-containing protein</fullName>
    </recommendedName>
</protein>
<feature type="domain" description="LamG-like jellyroll fold" evidence="4">
    <location>
        <begin position="85"/>
        <end position="242"/>
    </location>
</feature>
<gene>
    <name evidence="5" type="ORF">STSP1_01110</name>
</gene>
<reference evidence="6" key="1">
    <citation type="submission" date="2017-04" db="EMBL/GenBank/DDBJ databases">
        <title>Comparative genomics and description of representatives of a novel lineage of planctomycetes thriving in anoxic sediments.</title>
        <authorList>
            <person name="Spring S."/>
            <person name="Bunk B."/>
            <person name="Sproer C."/>
        </authorList>
    </citation>
    <scope>NUCLEOTIDE SEQUENCE [LARGE SCALE GENOMIC DNA]</scope>
    <source>
        <strain evidence="6">ST-PulAB-D4</strain>
    </source>
</reference>
<dbReference type="SUPFAM" id="SSF49899">
    <property type="entry name" value="Concanavalin A-like lectins/glucanases"/>
    <property type="match status" value="1"/>
</dbReference>
<evidence type="ECO:0000256" key="2">
    <source>
        <dbReference type="ARBA" id="ARBA00023157"/>
    </source>
</evidence>
<feature type="compositionally biased region" description="Basic and acidic residues" evidence="3">
    <location>
        <begin position="529"/>
        <end position="540"/>
    </location>
</feature>
<dbReference type="AlphaFoldDB" id="A0A1W6LLP6"/>